<evidence type="ECO:0000259" key="1">
    <source>
        <dbReference type="Pfam" id="PF06259"/>
    </source>
</evidence>
<comment type="caution">
    <text evidence="2">The sequence shown here is derived from an EMBL/GenBank/DDBJ whole genome shotgun (WGS) entry which is preliminary data.</text>
</comment>
<keyword evidence="3" id="KW-1185">Reference proteome</keyword>
<dbReference type="Gene3D" id="3.40.50.1820">
    <property type="entry name" value="alpha/beta hydrolase"/>
    <property type="match status" value="1"/>
</dbReference>
<name>A0A1X1SY01_9MYCO</name>
<dbReference type="AlphaFoldDB" id="A0A1X1SY01"/>
<gene>
    <name evidence="2" type="ORF">AWC01_17565</name>
</gene>
<feature type="domain" description="DUF1023" evidence="1">
    <location>
        <begin position="1"/>
        <end position="138"/>
    </location>
</feature>
<evidence type="ECO:0000313" key="2">
    <source>
        <dbReference type="EMBL" id="ORV36052.1"/>
    </source>
</evidence>
<sequence>MTREAGELRNEAVDIATRVNEGTNISTVAWTGYQPPPDIVSWDTPSDDLAQAGAPKLTSFLQNLDAASHNPDHTTALFGHSYGSLVSGIALQDGASSAVDNAVMYGSPGFQASSTAQLGMTDDNFFVMTTPNDHISNYIGEAAPLHGWESNPNEIISDLDSAVPRYRFPHLQTDAGLTPIPDYEYKTGASGHSEYGGDAGERMTGYNLATILLDRPDLSVAKTPIS</sequence>
<evidence type="ECO:0000313" key="3">
    <source>
        <dbReference type="Proteomes" id="UP000193564"/>
    </source>
</evidence>
<dbReference type="Proteomes" id="UP000193564">
    <property type="component" value="Unassembled WGS sequence"/>
</dbReference>
<accession>A0A1X1SY01</accession>
<protein>
    <recommendedName>
        <fullName evidence="1">DUF1023 domain-containing protein</fullName>
    </recommendedName>
</protein>
<organism evidence="2 3">
    <name type="scientific">Mycolicibacterium doricum</name>
    <dbReference type="NCBI Taxonomy" id="126673"/>
    <lineage>
        <taxon>Bacteria</taxon>
        <taxon>Bacillati</taxon>
        <taxon>Actinomycetota</taxon>
        <taxon>Actinomycetes</taxon>
        <taxon>Mycobacteriales</taxon>
        <taxon>Mycobacteriaceae</taxon>
        <taxon>Mycolicibacterium</taxon>
    </lineage>
</organism>
<dbReference type="SUPFAM" id="SSF53474">
    <property type="entry name" value="alpha/beta-Hydrolases"/>
    <property type="match status" value="1"/>
</dbReference>
<dbReference type="EMBL" id="LQOS01000066">
    <property type="protein sequence ID" value="ORV36052.1"/>
    <property type="molecule type" value="Genomic_DNA"/>
</dbReference>
<dbReference type="InterPro" id="IPR010427">
    <property type="entry name" value="DUF1023"/>
</dbReference>
<dbReference type="InterPro" id="IPR029058">
    <property type="entry name" value="AB_hydrolase_fold"/>
</dbReference>
<dbReference type="Pfam" id="PF06259">
    <property type="entry name" value="Abhydrolase_8"/>
    <property type="match status" value="1"/>
</dbReference>
<reference evidence="2 3" key="1">
    <citation type="submission" date="2016-01" db="EMBL/GenBank/DDBJ databases">
        <title>The new phylogeny of the genus Mycobacterium.</title>
        <authorList>
            <person name="Tarcisio F."/>
            <person name="Conor M."/>
            <person name="Antonella G."/>
            <person name="Elisabetta G."/>
            <person name="Giulia F.S."/>
            <person name="Sara T."/>
            <person name="Anna F."/>
            <person name="Clotilde B."/>
            <person name="Roberto B."/>
            <person name="Veronica D.S."/>
            <person name="Fabio R."/>
            <person name="Monica P."/>
            <person name="Olivier J."/>
            <person name="Enrico T."/>
            <person name="Nicola S."/>
        </authorList>
    </citation>
    <scope>NUCLEOTIDE SEQUENCE [LARGE SCALE GENOMIC DNA]</scope>
    <source>
        <strain evidence="2 3">DSM 44339</strain>
    </source>
</reference>
<proteinExistence type="predicted"/>
<dbReference type="STRING" id="126673.AWC01_17565"/>